<evidence type="ECO:0000256" key="12">
    <source>
        <dbReference type="ARBA" id="ARBA00037859"/>
    </source>
</evidence>
<gene>
    <name evidence="14" type="primary">galE1_2</name>
    <name evidence="14" type="ORF">McpCs1_09640</name>
</gene>
<dbReference type="GO" id="GO:0070403">
    <property type="term" value="F:NAD+ binding"/>
    <property type="evidence" value="ECO:0007669"/>
    <property type="project" value="InterPro"/>
</dbReference>
<evidence type="ECO:0000256" key="9">
    <source>
        <dbReference type="ARBA" id="ARBA00023136"/>
    </source>
</evidence>
<evidence type="ECO:0000256" key="7">
    <source>
        <dbReference type="ARBA" id="ARBA00023027"/>
    </source>
</evidence>
<dbReference type="PANTHER" id="PTHR43078:SF6">
    <property type="entry name" value="UDP-GLUCURONIC ACID DECARBOXYLASE 1"/>
    <property type="match status" value="1"/>
</dbReference>
<comment type="subcellular location">
    <subcellularLocation>
        <location evidence="2">Golgi apparatus membrane</location>
        <topology evidence="2">Single-pass type II membrane protein</topology>
    </subcellularLocation>
    <subcellularLocation>
        <location evidence="12">Golgi apparatus</location>
        <location evidence="12">Golgi stack membrane</location>
    </subcellularLocation>
</comment>
<evidence type="ECO:0000256" key="2">
    <source>
        <dbReference type="ARBA" id="ARBA00004323"/>
    </source>
</evidence>
<dbReference type="InterPro" id="IPR001509">
    <property type="entry name" value="Epimerase_deHydtase"/>
</dbReference>
<proteinExistence type="predicted"/>
<evidence type="ECO:0000256" key="8">
    <source>
        <dbReference type="ARBA" id="ARBA00023034"/>
    </source>
</evidence>
<accession>A0AAE4SBJ2</accession>
<keyword evidence="3" id="KW-0812">Transmembrane</keyword>
<keyword evidence="4" id="KW-0210">Decarboxylase</keyword>
<evidence type="ECO:0000256" key="5">
    <source>
        <dbReference type="ARBA" id="ARBA00022968"/>
    </source>
</evidence>
<evidence type="ECO:0000256" key="1">
    <source>
        <dbReference type="ARBA" id="ARBA00001911"/>
    </source>
</evidence>
<feature type="domain" description="NAD-dependent epimerase/dehydratase" evidence="13">
    <location>
        <begin position="26"/>
        <end position="265"/>
    </location>
</feature>
<keyword evidence="8" id="KW-0333">Golgi apparatus</keyword>
<protein>
    <submittedName>
        <fullName evidence="14">UDP-glucose 4-epimerase</fullName>
        <ecNumber evidence="14">5.1.3.2</ecNumber>
    </submittedName>
</protein>
<dbReference type="FunFam" id="3.40.50.720:FF:000065">
    <property type="entry name" value="UDP-glucuronic acid decarboxylase 1"/>
    <property type="match status" value="1"/>
</dbReference>
<comment type="cofactor">
    <cofactor evidence="1">
        <name>NAD(+)</name>
        <dbReference type="ChEBI" id="CHEBI:57540"/>
    </cofactor>
</comment>
<evidence type="ECO:0000256" key="3">
    <source>
        <dbReference type="ARBA" id="ARBA00022692"/>
    </source>
</evidence>
<keyword evidence="10" id="KW-0325">Glycoprotein</keyword>
<keyword evidence="7" id="KW-0520">NAD</keyword>
<reference evidence="14 15" key="1">
    <citation type="submission" date="2023-06" db="EMBL/GenBank/DDBJ databases">
        <title>Genome sequence of Methancorpusculaceae sp. Cs1.</title>
        <authorList>
            <person name="Protasov E."/>
            <person name="Platt K."/>
            <person name="Poehlein A."/>
            <person name="Daniel R."/>
            <person name="Brune A."/>
        </authorList>
    </citation>
    <scope>NUCLEOTIDE SEQUENCE [LARGE SCALE GENOMIC DNA]</scope>
    <source>
        <strain evidence="14 15">Cs1</strain>
    </source>
</reference>
<sequence>MVNVSFNEINEIISKITPSYYEGKRALVTGGAGFLGSWMCESLLALGANVVCLDNYSSGREENIVHLQSNPNFTMIVQDVSKDLSLDDPFDYVFHLASRAGPFEFAEFPIEIIRSNTIGTMHALEIATKNHAKFLFTSTSETYGEPSVFPTPETYRGNVNAVGPRGCYDEAKRCGEALCMAYLRQKGVDVRIARIFNTYGPRIRADGIYGRVIPRFMDQIVHEQPVTIFGDGSQTRCFCYVTDTVVGLLRLAAYDGCTGEVVNIGSSHEMTILELAKMIYTICDKEENLTYHPMPQDDPTRRLPDVSKAENMLGWKADVTPEIGISRLLVYGTETL</sequence>
<evidence type="ECO:0000256" key="4">
    <source>
        <dbReference type="ARBA" id="ARBA00022793"/>
    </source>
</evidence>
<keyword evidence="6" id="KW-1133">Transmembrane helix</keyword>
<dbReference type="GO" id="GO:0048040">
    <property type="term" value="F:UDP-glucuronate decarboxylase activity"/>
    <property type="evidence" value="ECO:0007669"/>
    <property type="project" value="TreeGrafter"/>
</dbReference>
<evidence type="ECO:0000259" key="13">
    <source>
        <dbReference type="Pfam" id="PF01370"/>
    </source>
</evidence>
<keyword evidence="5" id="KW-0735">Signal-anchor</keyword>
<dbReference type="InterPro" id="IPR036291">
    <property type="entry name" value="NAD(P)-bd_dom_sf"/>
</dbReference>
<dbReference type="Pfam" id="PF01370">
    <property type="entry name" value="Epimerase"/>
    <property type="match status" value="1"/>
</dbReference>
<evidence type="ECO:0000256" key="6">
    <source>
        <dbReference type="ARBA" id="ARBA00022989"/>
    </source>
</evidence>
<evidence type="ECO:0000313" key="15">
    <source>
        <dbReference type="Proteomes" id="UP001283212"/>
    </source>
</evidence>
<evidence type="ECO:0000313" key="14">
    <source>
        <dbReference type="EMBL" id="MDV0443586.1"/>
    </source>
</evidence>
<dbReference type="GO" id="GO:0005737">
    <property type="term" value="C:cytoplasm"/>
    <property type="evidence" value="ECO:0007669"/>
    <property type="project" value="TreeGrafter"/>
</dbReference>
<dbReference type="GO" id="GO:0003978">
    <property type="term" value="F:UDP-glucose 4-epimerase activity"/>
    <property type="evidence" value="ECO:0007669"/>
    <property type="project" value="UniProtKB-EC"/>
</dbReference>
<dbReference type="InterPro" id="IPR044516">
    <property type="entry name" value="UXS-like"/>
</dbReference>
<dbReference type="PANTHER" id="PTHR43078">
    <property type="entry name" value="UDP-GLUCURONIC ACID DECARBOXYLASE-RELATED"/>
    <property type="match status" value="1"/>
</dbReference>
<dbReference type="SUPFAM" id="SSF51735">
    <property type="entry name" value="NAD(P)-binding Rossmann-fold domains"/>
    <property type="match status" value="1"/>
</dbReference>
<dbReference type="Proteomes" id="UP001283212">
    <property type="component" value="Unassembled WGS sequence"/>
</dbReference>
<keyword evidence="15" id="KW-1185">Reference proteome</keyword>
<dbReference type="AlphaFoldDB" id="A0AAE4SBJ2"/>
<keyword evidence="9" id="KW-0472">Membrane</keyword>
<evidence type="ECO:0000256" key="11">
    <source>
        <dbReference type="ARBA" id="ARBA00023239"/>
    </source>
</evidence>
<name>A0AAE4SBJ2_9EURY</name>
<organism evidence="14 15">
    <name type="scientific">Methanorbis rubei</name>
    <dbReference type="NCBI Taxonomy" id="3028300"/>
    <lineage>
        <taxon>Archaea</taxon>
        <taxon>Methanobacteriati</taxon>
        <taxon>Methanobacteriota</taxon>
        <taxon>Stenosarchaea group</taxon>
        <taxon>Methanomicrobia</taxon>
        <taxon>Methanomicrobiales</taxon>
        <taxon>Methanocorpusculaceae</taxon>
        <taxon>Methanorbis</taxon>
    </lineage>
</organism>
<dbReference type="EMBL" id="JAWDKB010000003">
    <property type="protein sequence ID" value="MDV0443586.1"/>
    <property type="molecule type" value="Genomic_DNA"/>
</dbReference>
<dbReference type="Gene3D" id="3.40.50.720">
    <property type="entry name" value="NAD(P)-binding Rossmann-like Domain"/>
    <property type="match status" value="1"/>
</dbReference>
<keyword evidence="14" id="KW-0413">Isomerase</keyword>
<evidence type="ECO:0000256" key="10">
    <source>
        <dbReference type="ARBA" id="ARBA00023180"/>
    </source>
</evidence>
<keyword evidence="11" id="KW-0456">Lyase</keyword>
<dbReference type="EC" id="5.1.3.2" evidence="14"/>
<dbReference type="GO" id="GO:0042732">
    <property type="term" value="P:D-xylose metabolic process"/>
    <property type="evidence" value="ECO:0007669"/>
    <property type="project" value="InterPro"/>
</dbReference>
<comment type="caution">
    <text evidence="14">The sequence shown here is derived from an EMBL/GenBank/DDBJ whole genome shotgun (WGS) entry which is preliminary data.</text>
</comment>